<keyword evidence="4" id="KW-1003">Cell membrane</keyword>
<dbReference type="GO" id="GO:0046872">
    <property type="term" value="F:metal ion binding"/>
    <property type="evidence" value="ECO:0007669"/>
    <property type="project" value="UniProtKB-KW"/>
</dbReference>
<keyword evidence="23" id="KW-1185">Reference proteome</keyword>
<keyword evidence="14" id="KW-0915">Sodium</keyword>
<comment type="subcellular location">
    <subcellularLocation>
        <location evidence="1 20">Cell membrane</location>
        <topology evidence="1 20">Multi-pass membrane protein</topology>
    </subcellularLocation>
</comment>
<dbReference type="InterPro" id="IPR004014">
    <property type="entry name" value="ATPase_P-typ_cation-transptr_N"/>
</dbReference>
<evidence type="ECO:0000256" key="7">
    <source>
        <dbReference type="ARBA" id="ARBA00022607"/>
    </source>
</evidence>
<dbReference type="NCBIfam" id="TIGR01494">
    <property type="entry name" value="ATPase_P-type"/>
    <property type="match status" value="2"/>
</dbReference>
<sequence>MERILSWICVWRKKGFGRRLSDVSIASRFSQYSTCSTGSVGSRGSNISISSLQKFRKEVIRDHHRTDLDDLCRKFGTSKQTGLTPEQAATILHKVGPNTLTPSHKDPEILKFIKTLTGGFSVLLWIGAGLCFTAFLITKLSTQETDTDNLILGIVLMVVVIVTGGFMYFQEHKSQKIMESFANMVPPKATVIRGGEVISIVSKDVVPGDLVDLKFGDRIPADIRITQSNGFKVDNSALTGESEPQFRGPECTSDDILETKNFAFFSTNAVEGTAKGIVCETGDRTVMGRIAGLTARLQPNPTPIAKELNYFMKIISVWAIFLGLVFGSAALGMNYTWIESCLFLIGIIVANVPEGLLATVTVCLSVTAKRMAAKNCLVKNLEAVETLGSTSVICSDKTGTLTQNKMTVSHFWADANITEADQTSQQENAMKYIKSEGFRTLMRCATLCNRAEFVQGEENKPVQNRMVRGDASEEAILKFVELSKVYGPSTPYREAHPKLLEIPFSSVTKYQISIHAVEDNRCLMVMKGAPERILARCSQILTAKGTEPMTDNQRLICDKAMTQLAEKGERVLGFADLLLEPSYTPKFQFVAEPPNYPKKDLRFVGFMSLVDPPRPQVPDAVEKCRNAGIKVFMVTGDHPITAKAIAKTVGIIRSDQVIEAFNINVLETLPRNIKNKAIVIHGTALRDASQLELDNILYNFKEIVFARTSPTQKLQIVEGCQRLGEIVAVTGDGVNDAPALKKADIGIAMGISGSEVSQQSADMILLDDNFASIIVGVEEGRKIFDNLKKSIAYTLASNVPEILPFLAFVILNIPLPLGVMAILCIDLLTDMLPAISLAYEKAESDIMSRPPRNPKKDKLVTRKLYFFAYGHIGMIEALAGFFTYFAIMAENGFYPRMLFGLRHEWESESVNDLMDSYGQEWTYVNRKELEYTCYTAFMISVVVTQWADLLICKTRINSFFTQGMGNMVLNVSLIVETATACMLSYIPGMSYLKFYPVRFRWWCYSLPFSVFIFCFDEFRKWRMRKYPNGWYRRETYY</sequence>
<keyword evidence="10 20" id="KW-0067">ATP-binding</keyword>
<keyword evidence="17" id="KW-0739">Sodium transport</keyword>
<evidence type="ECO:0000256" key="5">
    <source>
        <dbReference type="ARBA" id="ARBA00022538"/>
    </source>
</evidence>
<keyword evidence="8 20" id="KW-0812">Transmembrane</keyword>
<evidence type="ECO:0000256" key="16">
    <source>
        <dbReference type="ARBA" id="ARBA00023136"/>
    </source>
</evidence>
<dbReference type="NCBIfam" id="TIGR01106">
    <property type="entry name" value="ATPase-IIC_X-K"/>
    <property type="match status" value="1"/>
</dbReference>
<evidence type="ECO:0000256" key="19">
    <source>
        <dbReference type="ARBA" id="ARBA00038795"/>
    </source>
</evidence>
<organism evidence="22 23">
    <name type="scientific">Acanthoscelides obtectus</name>
    <name type="common">Bean weevil</name>
    <name type="synonym">Bruchus obtectus</name>
    <dbReference type="NCBI Taxonomy" id="200917"/>
    <lineage>
        <taxon>Eukaryota</taxon>
        <taxon>Metazoa</taxon>
        <taxon>Ecdysozoa</taxon>
        <taxon>Arthropoda</taxon>
        <taxon>Hexapoda</taxon>
        <taxon>Insecta</taxon>
        <taxon>Pterygota</taxon>
        <taxon>Neoptera</taxon>
        <taxon>Endopterygota</taxon>
        <taxon>Coleoptera</taxon>
        <taxon>Polyphaga</taxon>
        <taxon>Cucujiformia</taxon>
        <taxon>Chrysomeloidea</taxon>
        <taxon>Chrysomelidae</taxon>
        <taxon>Bruchinae</taxon>
        <taxon>Bruchini</taxon>
        <taxon>Acanthoscelides</taxon>
    </lineage>
</organism>
<dbReference type="InterPro" id="IPR050510">
    <property type="entry name" value="Cation_transp_ATPase_P-type"/>
</dbReference>
<dbReference type="Proteomes" id="UP001152888">
    <property type="component" value="Unassembled WGS sequence"/>
</dbReference>
<evidence type="ECO:0000256" key="18">
    <source>
        <dbReference type="ARBA" id="ARBA00037422"/>
    </source>
</evidence>
<dbReference type="Pfam" id="PF00122">
    <property type="entry name" value="E1-E2_ATPase"/>
    <property type="match status" value="1"/>
</dbReference>
<dbReference type="GO" id="GO:0005886">
    <property type="term" value="C:plasma membrane"/>
    <property type="evidence" value="ECO:0007669"/>
    <property type="project" value="UniProtKB-SubCell"/>
</dbReference>
<dbReference type="GO" id="GO:0016887">
    <property type="term" value="F:ATP hydrolysis activity"/>
    <property type="evidence" value="ECO:0007669"/>
    <property type="project" value="InterPro"/>
</dbReference>
<evidence type="ECO:0000256" key="17">
    <source>
        <dbReference type="ARBA" id="ARBA00023201"/>
    </source>
</evidence>
<dbReference type="InterPro" id="IPR036412">
    <property type="entry name" value="HAD-like_sf"/>
</dbReference>
<dbReference type="InterPro" id="IPR018303">
    <property type="entry name" value="ATPase_P-typ_P_site"/>
</dbReference>
<dbReference type="GO" id="GO:0006883">
    <property type="term" value="P:intracellular sodium ion homeostasis"/>
    <property type="evidence" value="ECO:0007669"/>
    <property type="project" value="TreeGrafter"/>
</dbReference>
<proteinExistence type="inferred from homology"/>
<keyword evidence="15 20" id="KW-0406">Ion transport</keyword>
<evidence type="ECO:0000313" key="22">
    <source>
        <dbReference type="EMBL" id="CAH2002294.1"/>
    </source>
</evidence>
<dbReference type="InterPro" id="IPR008250">
    <property type="entry name" value="ATPase_P-typ_transduc_dom_A_sf"/>
</dbReference>
<keyword evidence="3 20" id="KW-0813">Transport</keyword>
<evidence type="ECO:0000256" key="10">
    <source>
        <dbReference type="ARBA" id="ARBA00022840"/>
    </source>
</evidence>
<dbReference type="AlphaFoldDB" id="A0A9P0LTF4"/>
<dbReference type="SUPFAM" id="SSF81660">
    <property type="entry name" value="Metal cation-transporting ATPase, ATP-binding domain N"/>
    <property type="match status" value="1"/>
</dbReference>
<dbReference type="Pfam" id="PF00689">
    <property type="entry name" value="Cation_ATPase_C"/>
    <property type="match status" value="1"/>
</dbReference>
<evidence type="ECO:0000256" key="20">
    <source>
        <dbReference type="RuleBase" id="RU362084"/>
    </source>
</evidence>
<evidence type="ECO:0000256" key="9">
    <source>
        <dbReference type="ARBA" id="ARBA00022741"/>
    </source>
</evidence>
<feature type="transmembrane region" description="Helical" evidence="20">
    <location>
        <begin position="864"/>
        <end position="887"/>
    </location>
</feature>
<dbReference type="FunFam" id="3.40.50.1000:FF:000083">
    <property type="entry name" value="Sodium/potassium-transporting ATPase subunit alpha"/>
    <property type="match status" value="1"/>
</dbReference>
<feature type="domain" description="Cation-transporting P-type ATPase N-terminal" evidence="21">
    <location>
        <begin position="62"/>
        <end position="136"/>
    </location>
</feature>
<dbReference type="FunFam" id="2.70.150.10:FF:000003">
    <property type="entry name" value="Sodium/potassium-transporting ATPase subunit alpha"/>
    <property type="match status" value="1"/>
</dbReference>
<keyword evidence="7" id="KW-0740">Sodium/potassium transport</keyword>
<dbReference type="InterPro" id="IPR023298">
    <property type="entry name" value="ATPase_P-typ_TM_dom_sf"/>
</dbReference>
<dbReference type="SMART" id="SM00831">
    <property type="entry name" value="Cation_ATPase_N"/>
    <property type="match status" value="1"/>
</dbReference>
<reference evidence="22" key="1">
    <citation type="submission" date="2022-03" db="EMBL/GenBank/DDBJ databases">
        <authorList>
            <person name="Sayadi A."/>
        </authorList>
    </citation>
    <scope>NUCLEOTIDE SEQUENCE</scope>
</reference>
<feature type="transmembrane region" description="Helical" evidence="20">
    <location>
        <begin position="150"/>
        <end position="169"/>
    </location>
</feature>
<dbReference type="SUPFAM" id="SSF81653">
    <property type="entry name" value="Calcium ATPase, transduction domain A"/>
    <property type="match status" value="1"/>
</dbReference>
<evidence type="ECO:0000259" key="21">
    <source>
        <dbReference type="SMART" id="SM00831"/>
    </source>
</evidence>
<feature type="transmembrane region" description="Helical" evidence="20">
    <location>
        <begin position="343"/>
        <end position="364"/>
    </location>
</feature>
<dbReference type="FunFam" id="1.20.1110.10:FF:000095">
    <property type="entry name" value="Sodium/potassium-transporting ATPase subunit alpha-1"/>
    <property type="match status" value="1"/>
</dbReference>
<evidence type="ECO:0000256" key="6">
    <source>
        <dbReference type="ARBA" id="ARBA00022553"/>
    </source>
</evidence>
<feature type="transmembrane region" description="Helical" evidence="20">
    <location>
        <begin position="964"/>
        <end position="987"/>
    </location>
</feature>
<comment type="subunit">
    <text evidence="19">The sodium/potassium-transporting ATPase is composed of a catalytic alpha subunit, an auxiliary non-catalytic beta subunit and an additional regulatory subunit.</text>
</comment>
<dbReference type="GO" id="GO:1990573">
    <property type="term" value="P:potassium ion import across plasma membrane"/>
    <property type="evidence" value="ECO:0007669"/>
    <property type="project" value="TreeGrafter"/>
</dbReference>
<keyword evidence="11 20" id="KW-0630">Potassium</keyword>
<dbReference type="InterPro" id="IPR023299">
    <property type="entry name" value="ATPase_P-typ_cyto_dom_N"/>
</dbReference>
<dbReference type="InterPro" id="IPR001757">
    <property type="entry name" value="P_typ_ATPase"/>
</dbReference>
<keyword evidence="20" id="KW-0479">Metal-binding</keyword>
<dbReference type="InterPro" id="IPR044492">
    <property type="entry name" value="P_typ_ATPase_HD_dom"/>
</dbReference>
<dbReference type="InterPro" id="IPR023214">
    <property type="entry name" value="HAD_sf"/>
</dbReference>
<evidence type="ECO:0000256" key="8">
    <source>
        <dbReference type="ARBA" id="ARBA00022692"/>
    </source>
</evidence>
<dbReference type="SFLD" id="SFLDS00003">
    <property type="entry name" value="Haloacid_Dehalogenase"/>
    <property type="match status" value="1"/>
</dbReference>
<dbReference type="SUPFAM" id="SSF81665">
    <property type="entry name" value="Calcium ATPase, transmembrane domain M"/>
    <property type="match status" value="1"/>
</dbReference>
<evidence type="ECO:0000256" key="12">
    <source>
        <dbReference type="ARBA" id="ARBA00022967"/>
    </source>
</evidence>
<comment type="caution">
    <text evidence="22">The sequence shown here is derived from an EMBL/GenBank/DDBJ whole genome shotgun (WGS) entry which is preliminary data.</text>
</comment>
<evidence type="ECO:0000256" key="15">
    <source>
        <dbReference type="ARBA" id="ARBA00023065"/>
    </source>
</evidence>
<evidence type="ECO:0000256" key="1">
    <source>
        <dbReference type="ARBA" id="ARBA00004651"/>
    </source>
</evidence>
<feature type="transmembrane region" description="Helical" evidence="20">
    <location>
        <begin position="817"/>
        <end position="839"/>
    </location>
</feature>
<dbReference type="Gene3D" id="3.40.50.1000">
    <property type="entry name" value="HAD superfamily/HAD-like"/>
    <property type="match status" value="1"/>
</dbReference>
<dbReference type="PRINTS" id="PR00121">
    <property type="entry name" value="NAKATPASE"/>
</dbReference>
<gene>
    <name evidence="22" type="ORF">ACAOBT_LOCUS26717</name>
</gene>
<dbReference type="Pfam" id="PF13246">
    <property type="entry name" value="Cation_ATPase"/>
    <property type="match status" value="1"/>
</dbReference>
<evidence type="ECO:0000256" key="2">
    <source>
        <dbReference type="ARBA" id="ARBA00006934"/>
    </source>
</evidence>
<evidence type="ECO:0000256" key="11">
    <source>
        <dbReference type="ARBA" id="ARBA00022958"/>
    </source>
</evidence>
<dbReference type="Gene3D" id="1.20.1110.10">
    <property type="entry name" value="Calcium-transporting ATPase, transmembrane domain"/>
    <property type="match status" value="1"/>
</dbReference>
<accession>A0A9P0LTF4</accession>
<dbReference type="GO" id="GO:0005524">
    <property type="term" value="F:ATP binding"/>
    <property type="evidence" value="ECO:0007669"/>
    <property type="project" value="UniProtKB-KW"/>
</dbReference>
<name>A0A9P0LTF4_ACAOB</name>
<evidence type="ECO:0000256" key="14">
    <source>
        <dbReference type="ARBA" id="ARBA00023053"/>
    </source>
</evidence>
<dbReference type="Gene3D" id="2.70.150.10">
    <property type="entry name" value="Calcium-transporting ATPase, cytoplasmic transduction domain A"/>
    <property type="match status" value="1"/>
</dbReference>
<comment type="similarity">
    <text evidence="2 20">Belongs to the cation transport ATPase (P-type) (TC 3.A.3) family. Type IIC subfamily.</text>
</comment>
<keyword evidence="5 20" id="KW-0633">Potassium transport</keyword>
<keyword evidence="16 20" id="KW-0472">Membrane</keyword>
<evidence type="ECO:0000313" key="23">
    <source>
        <dbReference type="Proteomes" id="UP001152888"/>
    </source>
</evidence>
<feature type="transmembrane region" description="Helical" evidence="20">
    <location>
        <begin position="999"/>
        <end position="1015"/>
    </location>
</feature>
<dbReference type="PANTHER" id="PTHR43294">
    <property type="entry name" value="SODIUM/POTASSIUM-TRANSPORTING ATPASE SUBUNIT ALPHA"/>
    <property type="match status" value="1"/>
</dbReference>
<dbReference type="GO" id="GO:0030007">
    <property type="term" value="P:intracellular potassium ion homeostasis"/>
    <property type="evidence" value="ECO:0007669"/>
    <property type="project" value="TreeGrafter"/>
</dbReference>
<dbReference type="EMBL" id="CAKOFQ010007490">
    <property type="protein sequence ID" value="CAH2002294.1"/>
    <property type="molecule type" value="Genomic_DNA"/>
</dbReference>
<dbReference type="PANTHER" id="PTHR43294:SF13">
    <property type="entry name" value="SODIUM_POTASSIUM-TRANSPORTING ATPASE SUBUNIT ALPHA"/>
    <property type="match status" value="1"/>
</dbReference>
<feature type="transmembrane region" description="Helical" evidence="20">
    <location>
        <begin position="791"/>
        <end position="811"/>
    </location>
</feature>
<dbReference type="PRINTS" id="PR00119">
    <property type="entry name" value="CATATPASE"/>
</dbReference>
<feature type="transmembrane region" description="Helical" evidence="20">
    <location>
        <begin position="115"/>
        <end position="138"/>
    </location>
</feature>
<keyword evidence="6" id="KW-0597">Phosphoprotein</keyword>
<dbReference type="SUPFAM" id="SSF56784">
    <property type="entry name" value="HAD-like"/>
    <property type="match status" value="1"/>
</dbReference>
<keyword evidence="9 20" id="KW-0547">Nucleotide-binding</keyword>
<dbReference type="SFLD" id="SFLDF00027">
    <property type="entry name" value="p-type_atpase"/>
    <property type="match status" value="1"/>
</dbReference>
<dbReference type="FunFam" id="1.20.1110.10:FF:000038">
    <property type="entry name" value="Sodium/potassium-transporting ATPase subunit alpha"/>
    <property type="match status" value="1"/>
</dbReference>
<feature type="transmembrane region" description="Helical" evidence="20">
    <location>
        <begin position="934"/>
        <end position="952"/>
    </location>
</feature>
<dbReference type="GO" id="GO:0036376">
    <property type="term" value="P:sodium ion export across plasma membrane"/>
    <property type="evidence" value="ECO:0007669"/>
    <property type="project" value="TreeGrafter"/>
</dbReference>
<dbReference type="InterPro" id="IPR005775">
    <property type="entry name" value="P-type_ATPase_IIC"/>
</dbReference>
<dbReference type="OrthoDB" id="3352408at2759"/>
<keyword evidence="13 20" id="KW-1133">Transmembrane helix</keyword>
<dbReference type="SFLD" id="SFLDG00002">
    <property type="entry name" value="C1.7:_P-type_atpase_like"/>
    <property type="match status" value="1"/>
</dbReference>
<evidence type="ECO:0000256" key="4">
    <source>
        <dbReference type="ARBA" id="ARBA00022475"/>
    </source>
</evidence>
<dbReference type="GO" id="GO:0005391">
    <property type="term" value="F:P-type sodium:potassium-exchanging transporter activity"/>
    <property type="evidence" value="ECO:0007669"/>
    <property type="project" value="TreeGrafter"/>
</dbReference>
<dbReference type="FunFam" id="3.40.50.1000:FF:000001">
    <property type="entry name" value="Phospholipid-transporting ATPase IC"/>
    <property type="match status" value="1"/>
</dbReference>
<dbReference type="Gene3D" id="3.40.1110.10">
    <property type="entry name" value="Calcium-transporting ATPase, cytoplasmic domain N"/>
    <property type="match status" value="1"/>
</dbReference>
<dbReference type="InterPro" id="IPR006068">
    <property type="entry name" value="ATPase_P-typ_cation-transptr_C"/>
</dbReference>
<protein>
    <recommendedName>
        <fullName evidence="20">Sodium/potassium-transporting ATPase subunit alpha</fullName>
    </recommendedName>
</protein>
<feature type="transmembrane region" description="Helical" evidence="20">
    <location>
        <begin position="315"/>
        <end position="337"/>
    </location>
</feature>
<dbReference type="InterPro" id="IPR059000">
    <property type="entry name" value="ATPase_P-type_domA"/>
</dbReference>
<comment type="function">
    <text evidence="18">This is the catalytic component of the active enzyme, which catalyzes the hydrolysis of ATP coupled with the exchange of sodium and potassium ions across the plasma membrane. This action creates the electrochemical gradient of sodium and potassium ions, providing the energy for active transport of various nutrients.</text>
</comment>
<dbReference type="PROSITE" id="PS00154">
    <property type="entry name" value="ATPASE_E1_E2"/>
    <property type="match status" value="1"/>
</dbReference>
<dbReference type="Pfam" id="PF00690">
    <property type="entry name" value="Cation_ATPase_N"/>
    <property type="match status" value="1"/>
</dbReference>
<evidence type="ECO:0000256" key="13">
    <source>
        <dbReference type="ARBA" id="ARBA00022989"/>
    </source>
</evidence>
<keyword evidence="12" id="KW-1278">Translocase</keyword>
<dbReference type="GO" id="GO:1902600">
    <property type="term" value="P:proton transmembrane transport"/>
    <property type="evidence" value="ECO:0007669"/>
    <property type="project" value="TreeGrafter"/>
</dbReference>
<evidence type="ECO:0000256" key="3">
    <source>
        <dbReference type="ARBA" id="ARBA00022448"/>
    </source>
</evidence>